<dbReference type="PROSITE" id="PS51078">
    <property type="entry name" value="ICLR_ED"/>
    <property type="match status" value="1"/>
</dbReference>
<feature type="domain" description="HTH iclR-type" evidence="4">
    <location>
        <begin position="22"/>
        <end position="84"/>
    </location>
</feature>
<protein>
    <submittedName>
        <fullName evidence="6">IclR family transcriptional regulator</fullName>
    </submittedName>
</protein>
<dbReference type="InterPro" id="IPR029016">
    <property type="entry name" value="GAF-like_dom_sf"/>
</dbReference>
<keyword evidence="3" id="KW-0804">Transcription</keyword>
<evidence type="ECO:0000259" key="4">
    <source>
        <dbReference type="PROSITE" id="PS51077"/>
    </source>
</evidence>
<proteinExistence type="predicted"/>
<comment type="caution">
    <text evidence="6">The sequence shown here is derived from an EMBL/GenBank/DDBJ whole genome shotgun (WGS) entry which is preliminary data.</text>
</comment>
<dbReference type="Gene3D" id="3.30.450.40">
    <property type="match status" value="1"/>
</dbReference>
<keyword evidence="1" id="KW-0805">Transcription regulation</keyword>
<dbReference type="EMBL" id="JBHRXI010000017">
    <property type="protein sequence ID" value="MFC3615397.1"/>
    <property type="molecule type" value="Genomic_DNA"/>
</dbReference>
<name>A0ABV7TIF2_9RHOB</name>
<dbReference type="InterPro" id="IPR036390">
    <property type="entry name" value="WH_DNA-bd_sf"/>
</dbReference>
<gene>
    <name evidence="6" type="ORF">ACFORG_16695</name>
</gene>
<dbReference type="PANTHER" id="PTHR30136">
    <property type="entry name" value="HELIX-TURN-HELIX TRANSCRIPTIONAL REGULATOR, ICLR FAMILY"/>
    <property type="match status" value="1"/>
</dbReference>
<dbReference type="Pfam" id="PF01614">
    <property type="entry name" value="IclR_C"/>
    <property type="match status" value="1"/>
</dbReference>
<organism evidence="6 7">
    <name type="scientific">Lutimaribacter marinistellae</name>
    <dbReference type="NCBI Taxonomy" id="1820329"/>
    <lineage>
        <taxon>Bacteria</taxon>
        <taxon>Pseudomonadati</taxon>
        <taxon>Pseudomonadota</taxon>
        <taxon>Alphaproteobacteria</taxon>
        <taxon>Rhodobacterales</taxon>
        <taxon>Roseobacteraceae</taxon>
        <taxon>Lutimaribacter</taxon>
    </lineage>
</organism>
<dbReference type="Pfam" id="PF09339">
    <property type="entry name" value="HTH_IclR"/>
    <property type="match status" value="1"/>
</dbReference>
<keyword evidence="7" id="KW-1185">Reference proteome</keyword>
<evidence type="ECO:0000256" key="3">
    <source>
        <dbReference type="ARBA" id="ARBA00023163"/>
    </source>
</evidence>
<dbReference type="InterPro" id="IPR050707">
    <property type="entry name" value="HTH_MetabolicPath_Reg"/>
</dbReference>
<dbReference type="SUPFAM" id="SSF46785">
    <property type="entry name" value="Winged helix' DNA-binding domain"/>
    <property type="match status" value="1"/>
</dbReference>
<dbReference type="PANTHER" id="PTHR30136:SF8">
    <property type="entry name" value="TRANSCRIPTIONAL REGULATORY PROTEIN"/>
    <property type="match status" value="1"/>
</dbReference>
<dbReference type="InterPro" id="IPR005471">
    <property type="entry name" value="Tscrpt_reg_IclR_N"/>
</dbReference>
<evidence type="ECO:0000313" key="7">
    <source>
        <dbReference type="Proteomes" id="UP001595629"/>
    </source>
</evidence>
<dbReference type="RefSeq" id="WP_386736671.1">
    <property type="nucleotide sequence ID" value="NZ_JBHRXI010000017.1"/>
</dbReference>
<dbReference type="InterPro" id="IPR036388">
    <property type="entry name" value="WH-like_DNA-bd_sf"/>
</dbReference>
<evidence type="ECO:0000259" key="5">
    <source>
        <dbReference type="PROSITE" id="PS51078"/>
    </source>
</evidence>
<dbReference type="SMART" id="SM00346">
    <property type="entry name" value="HTH_ICLR"/>
    <property type="match status" value="1"/>
</dbReference>
<evidence type="ECO:0000256" key="2">
    <source>
        <dbReference type="ARBA" id="ARBA00023125"/>
    </source>
</evidence>
<accession>A0ABV7TIF2</accession>
<keyword evidence="2" id="KW-0238">DNA-binding</keyword>
<dbReference type="InterPro" id="IPR014757">
    <property type="entry name" value="Tscrpt_reg_IclR_C"/>
</dbReference>
<dbReference type="Proteomes" id="UP001595629">
    <property type="component" value="Unassembled WGS sequence"/>
</dbReference>
<feature type="domain" description="IclR-ED" evidence="5">
    <location>
        <begin position="85"/>
        <end position="263"/>
    </location>
</feature>
<evidence type="ECO:0000313" key="6">
    <source>
        <dbReference type="EMBL" id="MFC3615397.1"/>
    </source>
</evidence>
<reference evidence="7" key="1">
    <citation type="journal article" date="2019" name="Int. J. Syst. Evol. Microbiol.">
        <title>The Global Catalogue of Microorganisms (GCM) 10K type strain sequencing project: providing services to taxonomists for standard genome sequencing and annotation.</title>
        <authorList>
            <consortium name="The Broad Institute Genomics Platform"/>
            <consortium name="The Broad Institute Genome Sequencing Center for Infectious Disease"/>
            <person name="Wu L."/>
            <person name="Ma J."/>
        </authorList>
    </citation>
    <scope>NUCLEOTIDE SEQUENCE [LARGE SCALE GENOMIC DNA]</scope>
    <source>
        <strain evidence="7">KCTC 42911</strain>
    </source>
</reference>
<dbReference type="Gene3D" id="1.10.10.10">
    <property type="entry name" value="Winged helix-like DNA-binding domain superfamily/Winged helix DNA-binding domain"/>
    <property type="match status" value="1"/>
</dbReference>
<evidence type="ECO:0000256" key="1">
    <source>
        <dbReference type="ARBA" id="ARBA00023015"/>
    </source>
</evidence>
<dbReference type="PROSITE" id="PS51077">
    <property type="entry name" value="HTH_ICLR"/>
    <property type="match status" value="1"/>
</dbReference>
<sequence length="263" mass="27780">MTLTRCAPYWTMTDSRREGGGLSSLDAALEVLRAMAKRSGPVSLSDLARECSMPVSKVHRYLASFLVAGMVTQAGKSGKYDLGPGAVKLGLAAIGRNDFVNHAADGLHELADATGMSALLSVWGDRGATVVRWERAATPTVTSMGLGTVMPLLGSATGRAFLAWAPRAPLTGLLNDELAQAQETTSDEVDALVKDIRRKGFASVEGLFIPGLVAMAAPILDWQDEAQAVVTLIGTDPRSIRESAQESVELVDYCRSISISSGD</sequence>
<dbReference type="SUPFAM" id="SSF55781">
    <property type="entry name" value="GAF domain-like"/>
    <property type="match status" value="1"/>
</dbReference>